<dbReference type="GO" id="GO:0034194">
    <property type="term" value="P:D-galactonate catabolic process"/>
    <property type="evidence" value="ECO:0007669"/>
    <property type="project" value="InterPro"/>
</dbReference>
<dbReference type="CDD" id="cd24012">
    <property type="entry name" value="ASKHA_NBD_KDGal-kinase"/>
    <property type="match status" value="1"/>
</dbReference>
<name>A0A212PZS6_9PROT</name>
<evidence type="ECO:0000313" key="2">
    <source>
        <dbReference type="Proteomes" id="UP000197065"/>
    </source>
</evidence>
<dbReference type="AlphaFoldDB" id="A0A212PZS6"/>
<accession>A0A212PZS6</accession>
<dbReference type="Gene3D" id="3.30.420.300">
    <property type="entry name" value="2-keto-3-deoxy-galactonokinase, substrate binding domain"/>
    <property type="match status" value="1"/>
</dbReference>
<dbReference type="InterPro" id="IPR042258">
    <property type="entry name" value="DGOK_N"/>
</dbReference>
<dbReference type="Gene3D" id="3.30.420.310">
    <property type="entry name" value="2-keto-3-deoxy-galactonokinase, C-terminal domain"/>
    <property type="match status" value="1"/>
</dbReference>
<protein>
    <submittedName>
        <fullName evidence="1">2-keto-3-deoxygalactonate kinase</fullName>
    </submittedName>
</protein>
<evidence type="ECO:0000313" key="1">
    <source>
        <dbReference type="EMBL" id="SNB52464.1"/>
    </source>
</evidence>
<dbReference type="SUPFAM" id="SSF53067">
    <property type="entry name" value="Actin-like ATPase domain"/>
    <property type="match status" value="1"/>
</dbReference>
<dbReference type="OrthoDB" id="256574at2"/>
<keyword evidence="2" id="KW-1185">Reference proteome</keyword>
<dbReference type="InterPro" id="IPR043129">
    <property type="entry name" value="ATPase_NBD"/>
</dbReference>
<organism evidence="1 2">
    <name type="scientific">Arboricoccus pini</name>
    <dbReference type="NCBI Taxonomy" id="1963835"/>
    <lineage>
        <taxon>Bacteria</taxon>
        <taxon>Pseudomonadati</taxon>
        <taxon>Pseudomonadota</taxon>
        <taxon>Alphaproteobacteria</taxon>
        <taxon>Geminicoccales</taxon>
        <taxon>Geminicoccaceae</taxon>
        <taxon>Arboricoccus</taxon>
    </lineage>
</organism>
<dbReference type="RefSeq" id="WP_088559576.1">
    <property type="nucleotide sequence ID" value="NZ_FYEH01000001.1"/>
</dbReference>
<dbReference type="GO" id="GO:0008671">
    <property type="term" value="F:2-dehydro-3-deoxygalactonokinase activity"/>
    <property type="evidence" value="ECO:0007669"/>
    <property type="project" value="InterPro"/>
</dbReference>
<keyword evidence="1" id="KW-0418">Kinase</keyword>
<dbReference type="EMBL" id="FYEH01000001">
    <property type="protein sequence ID" value="SNB52464.1"/>
    <property type="molecule type" value="Genomic_DNA"/>
</dbReference>
<dbReference type="InterPro" id="IPR007729">
    <property type="entry name" value="DGOK"/>
</dbReference>
<sequence length="304" mass="31636">MTGPALIALDWGTTSLRAYLLADDGRILDRRQAKAGILQIEGGRFHATLETLIAAWQTAHGRLPLITSGMIGSRQGWVEAPYLACPASLDGLAARLVVVPLGDGGRLHVVPGLAVEGDLPDVMRGEETELVGLGAMQDGGLYVLPGTHSKWVLAQGGRIEGFKTYMTGEIFAVLKDHSILGRLMSEGPADEAAFLKGVDVGLEADDRLGGLLHAVFSARTLPLMDRLPATSVAPYLSGILIGAEIQAGRSAHGDRTATLVGGGPLVDLYALAMQRAGLAFTSTPADAAARGLFIIAGAAGLMGR</sequence>
<proteinExistence type="predicted"/>
<dbReference type="Proteomes" id="UP000197065">
    <property type="component" value="Unassembled WGS sequence"/>
</dbReference>
<keyword evidence="1" id="KW-0808">Transferase</keyword>
<gene>
    <name evidence="1" type="ORF">SAMN07250955_101258</name>
</gene>
<dbReference type="Pfam" id="PF05035">
    <property type="entry name" value="DGOK"/>
    <property type="match status" value="1"/>
</dbReference>
<reference evidence="1 2" key="1">
    <citation type="submission" date="2017-06" db="EMBL/GenBank/DDBJ databases">
        <authorList>
            <person name="Kim H.J."/>
            <person name="Triplett B.A."/>
        </authorList>
    </citation>
    <scope>NUCLEOTIDE SEQUENCE [LARGE SCALE GENOMIC DNA]</scope>
    <source>
        <strain evidence="1 2">B29T1</strain>
    </source>
</reference>
<dbReference type="InterPro" id="IPR042257">
    <property type="entry name" value="DGOK_C"/>
</dbReference>